<dbReference type="SMART" id="SM00487">
    <property type="entry name" value="DEXDc"/>
    <property type="match status" value="1"/>
</dbReference>
<dbReference type="GO" id="GO:0016787">
    <property type="term" value="F:hydrolase activity"/>
    <property type="evidence" value="ECO:0007669"/>
    <property type="project" value="UniProtKB-KW"/>
</dbReference>
<feature type="compositionally biased region" description="Low complexity" evidence="8">
    <location>
        <begin position="181"/>
        <end position="191"/>
    </location>
</feature>
<keyword evidence="2 6" id="KW-0378">Hydrolase</keyword>
<feature type="region of interest" description="Disordered" evidence="8">
    <location>
        <begin position="699"/>
        <end position="725"/>
    </location>
</feature>
<sequence>MFSKSSNLLILSANPTIRRGYLDAVRAISATIAPNSCFHTASQNLEAYGKNSTRQSSGTGYDRKRSKNYGSSNNYNNHGNNYGNNYGNNNRGSNSYGGGYNSFQGSTGRKGNARGTWGGKNKTRDSERDQEKVIGRNRLSNRGGEGDGLRGLDDYEVDILKLRGLEWTDLLPKVEEKTSENAESGSESETSTESEKSSSESAAGFSGVPTLELANQKVVSRVLVNSLHYNRKYTSLTPVQAQTLIPILRNESVVVRAKTGTGKTAAFAIPTLQKVLEAKRAGEEGVKAVIISPTRELAQQIADEITAISTYGELRKIKTQCFVGGLSKDRQLKLGFLNKPVVDIVVATPGRLYDILEDDNVLKHFKGLRFKVLDEADRLLDIGFRNELEAIRDRLAEVVEGEVPTLLFSATIDQTVRSFARDEFGQRAKIVDTVPKNEPTAAELVEQHSIVCSNWAQMYTAGVEYIEKELVAAKNALEESNNGAARPFKAVLFMPSVVLVENFAKVLSEYFADGDHGRNFVHTLHGQMTQASRQRISDSYRKSRQSILVTTDVVARGMDFPQVTHVFQIGVPSDVASYIHRIGRTARIGNSGKSFLILSKYEKDYLNRLQSAAKITMANEVNTYKPDAEVASKVAQAVPESIVDEEEANDIYNNVLISVGSIKRSYRMDSRAYIRDHQQFADLFGLDTPILAGSAQKIWTDRREPRHKGGRGSFRGGSRQSRMKW</sequence>
<dbReference type="Pfam" id="PF00271">
    <property type="entry name" value="Helicase_C"/>
    <property type="match status" value="1"/>
</dbReference>
<name>A0A161HHJ6_9ASCO</name>
<dbReference type="PROSITE" id="PS51192">
    <property type="entry name" value="HELICASE_ATP_BIND_1"/>
    <property type="match status" value="1"/>
</dbReference>
<feature type="compositionally biased region" description="Low complexity" evidence="8">
    <location>
        <begin position="68"/>
        <end position="94"/>
    </location>
</feature>
<evidence type="ECO:0000256" key="5">
    <source>
        <dbReference type="ARBA" id="ARBA00022884"/>
    </source>
</evidence>
<dbReference type="EMBL" id="CP014500">
    <property type="protein sequence ID" value="ANB11637.1"/>
    <property type="molecule type" value="Genomic_DNA"/>
</dbReference>
<evidence type="ECO:0000256" key="4">
    <source>
        <dbReference type="ARBA" id="ARBA00022840"/>
    </source>
</evidence>
<keyword evidence="3 6" id="KW-0347">Helicase</keyword>
<evidence type="ECO:0000256" key="3">
    <source>
        <dbReference type="ARBA" id="ARBA00022806"/>
    </source>
</evidence>
<feature type="compositionally biased region" description="Basic and acidic residues" evidence="8">
    <location>
        <begin position="122"/>
        <end position="134"/>
    </location>
</feature>
<reference evidence="11 12" key="1">
    <citation type="submission" date="2016-02" db="EMBL/GenBank/DDBJ databases">
        <title>Complete genome sequence and transcriptome regulation of the pentose utilising yeast Sugiyamaella lignohabitans.</title>
        <authorList>
            <person name="Bellasio M."/>
            <person name="Peymann A."/>
            <person name="Valli M."/>
            <person name="Sipitzky M."/>
            <person name="Graf A."/>
            <person name="Sauer M."/>
            <person name="Marx H."/>
            <person name="Mattanovich D."/>
        </authorList>
    </citation>
    <scope>NUCLEOTIDE SEQUENCE [LARGE SCALE GENOMIC DNA]</scope>
    <source>
        <strain evidence="11 12">CBS 10342</strain>
    </source>
</reference>
<dbReference type="GO" id="GO:0003723">
    <property type="term" value="F:RNA binding"/>
    <property type="evidence" value="ECO:0007669"/>
    <property type="project" value="UniProtKB-UniRule"/>
</dbReference>
<dbReference type="InterPro" id="IPR011545">
    <property type="entry name" value="DEAD/DEAH_box_helicase_dom"/>
</dbReference>
<accession>A0A161HHJ6</accession>
<dbReference type="AlphaFoldDB" id="A0A161HHJ6"/>
<dbReference type="EC" id="3.6.4.13" evidence="7"/>
<protein>
    <recommendedName>
        <fullName evidence="7">ATP-dependent RNA helicase</fullName>
        <ecNumber evidence="7">3.6.4.13</ecNumber>
    </recommendedName>
</protein>
<keyword evidence="1 6" id="KW-0547">Nucleotide-binding</keyword>
<feature type="region of interest" description="Disordered" evidence="8">
    <location>
        <begin position="49"/>
        <end position="150"/>
    </location>
</feature>
<organism evidence="11 12">
    <name type="scientific">Sugiyamaella lignohabitans</name>
    <dbReference type="NCBI Taxonomy" id="796027"/>
    <lineage>
        <taxon>Eukaryota</taxon>
        <taxon>Fungi</taxon>
        <taxon>Dikarya</taxon>
        <taxon>Ascomycota</taxon>
        <taxon>Saccharomycotina</taxon>
        <taxon>Dipodascomycetes</taxon>
        <taxon>Dipodascales</taxon>
        <taxon>Trichomonascaceae</taxon>
        <taxon>Sugiyamaella</taxon>
    </lineage>
</organism>
<dbReference type="InterPro" id="IPR001650">
    <property type="entry name" value="Helicase_C-like"/>
</dbReference>
<dbReference type="InterPro" id="IPR000629">
    <property type="entry name" value="RNA-helicase_DEAD-box_CS"/>
</dbReference>
<proteinExistence type="inferred from homology"/>
<dbReference type="RefSeq" id="XP_018734114.1">
    <property type="nucleotide sequence ID" value="XM_018881529.1"/>
</dbReference>
<dbReference type="Gene3D" id="3.40.50.300">
    <property type="entry name" value="P-loop containing nucleotide triphosphate hydrolases"/>
    <property type="match status" value="2"/>
</dbReference>
<gene>
    <name evidence="11" type="primary">MSS116</name>
    <name evidence="11" type="ORF">AWJ20_4458</name>
</gene>
<comment type="domain">
    <text evidence="7">The Q motif is unique to and characteristic of the DEAD box family of RNA helicases and controls ATP binding and hydrolysis.</text>
</comment>
<evidence type="ECO:0000256" key="2">
    <source>
        <dbReference type="ARBA" id="ARBA00022801"/>
    </source>
</evidence>
<evidence type="ECO:0000256" key="1">
    <source>
        <dbReference type="ARBA" id="ARBA00022741"/>
    </source>
</evidence>
<dbReference type="SMART" id="SM00490">
    <property type="entry name" value="HELICc"/>
    <property type="match status" value="1"/>
</dbReference>
<comment type="similarity">
    <text evidence="6">Belongs to the DEAD box helicase family.</text>
</comment>
<evidence type="ECO:0000256" key="8">
    <source>
        <dbReference type="SAM" id="MobiDB-lite"/>
    </source>
</evidence>
<dbReference type="KEGG" id="slb:AWJ20_4458"/>
<dbReference type="PROSITE" id="PS00039">
    <property type="entry name" value="DEAD_ATP_HELICASE"/>
    <property type="match status" value="1"/>
</dbReference>
<dbReference type="GO" id="GO:0005524">
    <property type="term" value="F:ATP binding"/>
    <property type="evidence" value="ECO:0007669"/>
    <property type="project" value="UniProtKB-UniRule"/>
</dbReference>
<comment type="function">
    <text evidence="7">RNA helicase.</text>
</comment>
<keyword evidence="5 7" id="KW-0694">RNA-binding</keyword>
<dbReference type="CDD" id="cd18787">
    <property type="entry name" value="SF2_C_DEAD"/>
    <property type="match status" value="1"/>
</dbReference>
<evidence type="ECO:0000256" key="7">
    <source>
        <dbReference type="RuleBase" id="RU365068"/>
    </source>
</evidence>
<evidence type="ECO:0000259" key="9">
    <source>
        <dbReference type="PROSITE" id="PS51192"/>
    </source>
</evidence>
<dbReference type="InterPro" id="IPR014001">
    <property type="entry name" value="Helicase_ATP-bd"/>
</dbReference>
<evidence type="ECO:0000256" key="6">
    <source>
        <dbReference type="RuleBase" id="RU000492"/>
    </source>
</evidence>
<feature type="compositionally biased region" description="Polar residues" evidence="8">
    <location>
        <begin position="49"/>
        <end position="59"/>
    </location>
</feature>
<dbReference type="OrthoDB" id="193716at2759"/>
<dbReference type="Pfam" id="PF00270">
    <property type="entry name" value="DEAD"/>
    <property type="match status" value="1"/>
</dbReference>
<feature type="compositionally biased region" description="Low complexity" evidence="8">
    <location>
        <begin position="716"/>
        <end position="725"/>
    </location>
</feature>
<feature type="domain" description="Helicase C-terminal" evidence="10">
    <location>
        <begin position="465"/>
        <end position="629"/>
    </location>
</feature>
<keyword evidence="12" id="KW-1185">Reference proteome</keyword>
<dbReference type="GO" id="GO:0003724">
    <property type="term" value="F:RNA helicase activity"/>
    <property type="evidence" value="ECO:0007669"/>
    <property type="project" value="UniProtKB-EC"/>
</dbReference>
<dbReference type="SUPFAM" id="SSF52540">
    <property type="entry name" value="P-loop containing nucleoside triphosphate hydrolases"/>
    <property type="match status" value="1"/>
</dbReference>
<evidence type="ECO:0000313" key="11">
    <source>
        <dbReference type="EMBL" id="ANB11637.1"/>
    </source>
</evidence>
<dbReference type="GeneID" id="30036592"/>
<evidence type="ECO:0000313" key="12">
    <source>
        <dbReference type="Proteomes" id="UP000189580"/>
    </source>
</evidence>
<comment type="catalytic activity">
    <reaction evidence="7">
        <text>ATP + H2O = ADP + phosphate + H(+)</text>
        <dbReference type="Rhea" id="RHEA:13065"/>
        <dbReference type="ChEBI" id="CHEBI:15377"/>
        <dbReference type="ChEBI" id="CHEBI:15378"/>
        <dbReference type="ChEBI" id="CHEBI:30616"/>
        <dbReference type="ChEBI" id="CHEBI:43474"/>
        <dbReference type="ChEBI" id="CHEBI:456216"/>
        <dbReference type="EC" id="3.6.4.13"/>
    </reaction>
</comment>
<feature type="region of interest" description="Disordered" evidence="8">
    <location>
        <begin position="174"/>
        <end position="205"/>
    </location>
</feature>
<dbReference type="Proteomes" id="UP000189580">
    <property type="component" value="Chromosome c"/>
</dbReference>
<dbReference type="PROSITE" id="PS51194">
    <property type="entry name" value="HELICASE_CTER"/>
    <property type="match status" value="1"/>
</dbReference>
<keyword evidence="4 6" id="KW-0067">ATP-binding</keyword>
<dbReference type="InterPro" id="IPR027417">
    <property type="entry name" value="P-loop_NTPase"/>
</dbReference>
<feature type="domain" description="Helicase ATP-binding" evidence="9">
    <location>
        <begin position="244"/>
        <end position="430"/>
    </location>
</feature>
<evidence type="ECO:0000259" key="10">
    <source>
        <dbReference type="PROSITE" id="PS51194"/>
    </source>
</evidence>
<dbReference type="PANTHER" id="PTHR24031">
    <property type="entry name" value="RNA HELICASE"/>
    <property type="match status" value="1"/>
</dbReference>